<dbReference type="EMBL" id="CABDUW010000435">
    <property type="protein sequence ID" value="VTJ68561.1"/>
    <property type="molecule type" value="Genomic_DNA"/>
</dbReference>
<dbReference type="SUPFAM" id="SSF49313">
    <property type="entry name" value="Cadherin-like"/>
    <property type="match status" value="3"/>
</dbReference>
<dbReference type="GO" id="GO:0005886">
    <property type="term" value="C:plasma membrane"/>
    <property type="evidence" value="ECO:0007669"/>
    <property type="project" value="UniProtKB-SubCell"/>
</dbReference>
<evidence type="ECO:0000256" key="10">
    <source>
        <dbReference type="ARBA" id="ARBA00023180"/>
    </source>
</evidence>
<keyword evidence="2" id="KW-1003">Cell membrane</keyword>
<evidence type="ECO:0000256" key="4">
    <source>
        <dbReference type="ARBA" id="ARBA00022729"/>
    </source>
</evidence>
<dbReference type="InterPro" id="IPR002126">
    <property type="entry name" value="Cadherin-like_dom"/>
</dbReference>
<feature type="domain" description="Cadherin" evidence="12">
    <location>
        <begin position="178"/>
        <end position="276"/>
    </location>
</feature>
<feature type="domain" description="Cadherin" evidence="12">
    <location>
        <begin position="97"/>
        <end position="175"/>
    </location>
</feature>
<dbReference type="InterPro" id="IPR020894">
    <property type="entry name" value="Cadherin_CS"/>
</dbReference>
<reference evidence="13" key="1">
    <citation type="submission" date="2019-04" db="EMBL/GenBank/DDBJ databases">
        <authorList>
            <person name="Alioto T."/>
            <person name="Alioto T."/>
        </authorList>
    </citation>
    <scope>NUCLEOTIDE SEQUENCE [LARGE SCALE GENOMIC DNA]</scope>
</reference>
<keyword evidence="10" id="KW-0325">Glycoprotein</keyword>
<evidence type="ECO:0000256" key="11">
    <source>
        <dbReference type="PROSITE-ProRule" id="PRU00043"/>
    </source>
</evidence>
<evidence type="ECO:0000256" key="6">
    <source>
        <dbReference type="ARBA" id="ARBA00022837"/>
    </source>
</evidence>
<dbReference type="InterPro" id="IPR013164">
    <property type="entry name" value="Cadherin_N"/>
</dbReference>
<evidence type="ECO:0000259" key="12">
    <source>
        <dbReference type="PROSITE" id="PS50268"/>
    </source>
</evidence>
<comment type="subcellular location">
    <subcellularLocation>
        <location evidence="1">Cell membrane</location>
        <topology evidence="1">Single-pass type I membrane protein</topology>
    </subcellularLocation>
</comment>
<sequence length="435" mass="47968">MAALRRCQHLWWLFGARTAQIHYSIPEELEKGSFISNIIKDLELEPQELMESGVFIVSRSRMQPFSLNPRSRSLVTAGMARIVLTVLDGNDNAPVFIQPIYRMSVPEYLPVLSVNATDQDEGIHAQIAYSFVKITERITQIFCLNVLTEEISTSATLDYEDSSFYELDVEAQDQSDASSPRGASIFSVNALDPDSEENAQVAYSLPEDILQGTPLSSYLSINSNTCVVYALCSSDYEQSRDIQVLVIASNNGNPSLSSNASLSLLVLDQNDNVPEILYPPLPTDSSTGVELAPCSAKPGYLVVAVDRDSGQNSWLSCCLLKASDPGLFSVELHTGEVRTAGSQLDRESLKQSHMVEIQDHSQPPLSATVTLMVVVANSIPDVLADLSHFNPPHDFDASDLTLYLVWQWLLFPAFSLPLLWCCWCLDCKDGTNQAF</sequence>
<dbReference type="PROSITE" id="PS00232">
    <property type="entry name" value="CADHERIN_1"/>
    <property type="match status" value="2"/>
</dbReference>
<dbReference type="CDD" id="cd11304">
    <property type="entry name" value="Cadherin_repeat"/>
    <property type="match status" value="3"/>
</dbReference>
<evidence type="ECO:0000256" key="9">
    <source>
        <dbReference type="ARBA" id="ARBA00023136"/>
    </source>
</evidence>
<dbReference type="PROSITE" id="PS50268">
    <property type="entry name" value="CADHERIN_2"/>
    <property type="match status" value="3"/>
</dbReference>
<dbReference type="InterPro" id="IPR015919">
    <property type="entry name" value="Cadherin-like_sf"/>
</dbReference>
<evidence type="ECO:0000256" key="1">
    <source>
        <dbReference type="ARBA" id="ARBA00004251"/>
    </source>
</evidence>
<dbReference type="AlphaFoldDB" id="A0A5E4BHV0"/>
<protein>
    <recommendedName>
        <fullName evidence="12">Cadherin domain-containing protein</fullName>
    </recommendedName>
</protein>
<evidence type="ECO:0000256" key="2">
    <source>
        <dbReference type="ARBA" id="ARBA00022475"/>
    </source>
</evidence>
<evidence type="ECO:0000313" key="13">
    <source>
        <dbReference type="EMBL" id="VTJ68561.1"/>
    </source>
</evidence>
<dbReference type="FunFam" id="2.60.40.60:FF:000004">
    <property type="entry name" value="Protocadherin 1 gamma 2"/>
    <property type="match status" value="1"/>
</dbReference>
<dbReference type="Pfam" id="PF08266">
    <property type="entry name" value="Cadherin_2"/>
    <property type="match status" value="1"/>
</dbReference>
<keyword evidence="7" id="KW-0130">Cell adhesion</keyword>
<evidence type="ECO:0000256" key="7">
    <source>
        <dbReference type="ARBA" id="ARBA00022889"/>
    </source>
</evidence>
<dbReference type="PRINTS" id="PR00205">
    <property type="entry name" value="CADHERIN"/>
</dbReference>
<feature type="domain" description="Cadherin" evidence="12">
    <location>
        <begin position="302"/>
        <end position="394"/>
    </location>
</feature>
<organism evidence="13 14">
    <name type="scientific">Marmota monax</name>
    <name type="common">Woodchuck</name>
    <dbReference type="NCBI Taxonomy" id="9995"/>
    <lineage>
        <taxon>Eukaryota</taxon>
        <taxon>Metazoa</taxon>
        <taxon>Chordata</taxon>
        <taxon>Craniata</taxon>
        <taxon>Vertebrata</taxon>
        <taxon>Euteleostomi</taxon>
        <taxon>Mammalia</taxon>
        <taxon>Eutheria</taxon>
        <taxon>Euarchontoglires</taxon>
        <taxon>Glires</taxon>
        <taxon>Rodentia</taxon>
        <taxon>Sciuromorpha</taxon>
        <taxon>Sciuridae</taxon>
        <taxon>Xerinae</taxon>
        <taxon>Marmotini</taxon>
        <taxon>Marmota</taxon>
    </lineage>
</organism>
<name>A0A5E4BHV0_MARMO</name>
<proteinExistence type="predicted"/>
<dbReference type="FunFam" id="2.60.40.60:FF:000002">
    <property type="entry name" value="Protocadherin alpha 2"/>
    <property type="match status" value="1"/>
</dbReference>
<dbReference type="InterPro" id="IPR050174">
    <property type="entry name" value="Protocadherin/Cadherin-CA"/>
</dbReference>
<dbReference type="GO" id="GO:0007156">
    <property type="term" value="P:homophilic cell adhesion via plasma membrane adhesion molecules"/>
    <property type="evidence" value="ECO:0007669"/>
    <property type="project" value="InterPro"/>
</dbReference>
<keyword evidence="9" id="KW-0472">Membrane</keyword>
<keyword evidence="5" id="KW-0677">Repeat</keyword>
<comment type="caution">
    <text evidence="13">The sequence shown here is derived from an EMBL/GenBank/DDBJ whole genome shotgun (WGS) entry which is preliminary data.</text>
</comment>
<accession>A0A5E4BHV0</accession>
<dbReference type="Pfam" id="PF00028">
    <property type="entry name" value="Cadherin"/>
    <property type="match status" value="3"/>
</dbReference>
<evidence type="ECO:0000256" key="5">
    <source>
        <dbReference type="ARBA" id="ARBA00022737"/>
    </source>
</evidence>
<evidence type="ECO:0000313" key="14">
    <source>
        <dbReference type="Proteomes" id="UP000335636"/>
    </source>
</evidence>
<keyword evidence="4" id="KW-0732">Signal</keyword>
<dbReference type="GO" id="GO:0005509">
    <property type="term" value="F:calcium ion binding"/>
    <property type="evidence" value="ECO:0007669"/>
    <property type="project" value="UniProtKB-UniRule"/>
</dbReference>
<keyword evidence="14" id="KW-1185">Reference proteome</keyword>
<keyword evidence="6 11" id="KW-0106">Calcium</keyword>
<dbReference type="Proteomes" id="UP000335636">
    <property type="component" value="Unassembled WGS sequence"/>
</dbReference>
<dbReference type="PANTHER" id="PTHR24028:SF234">
    <property type="entry name" value="PROTOCADHERIN GAMMA-A3"/>
    <property type="match status" value="1"/>
</dbReference>
<evidence type="ECO:0000256" key="3">
    <source>
        <dbReference type="ARBA" id="ARBA00022692"/>
    </source>
</evidence>
<keyword evidence="3" id="KW-0812">Transmembrane</keyword>
<dbReference type="FunFam" id="2.60.40.60:FF:000001">
    <property type="entry name" value="Protocadherin alpha 2"/>
    <property type="match status" value="1"/>
</dbReference>
<keyword evidence="8" id="KW-1133">Transmembrane helix</keyword>
<gene>
    <name evidence="13" type="ORF">MONAX_5E024834</name>
</gene>
<dbReference type="SMART" id="SM00112">
    <property type="entry name" value="CA"/>
    <property type="match status" value="3"/>
</dbReference>
<evidence type="ECO:0000256" key="8">
    <source>
        <dbReference type="ARBA" id="ARBA00022989"/>
    </source>
</evidence>
<dbReference type="PANTHER" id="PTHR24028">
    <property type="entry name" value="CADHERIN-87A"/>
    <property type="match status" value="1"/>
</dbReference>
<dbReference type="Gene3D" id="2.60.40.60">
    <property type="entry name" value="Cadherins"/>
    <property type="match status" value="4"/>
</dbReference>